<comment type="caution">
    <text evidence="9">The sequence shown here is derived from an EMBL/GenBank/DDBJ whole genome shotgun (WGS) entry which is preliminary data.</text>
</comment>
<gene>
    <name evidence="9" type="ORF">D4764_19G0007070</name>
</gene>
<feature type="region of interest" description="Disordered" evidence="7">
    <location>
        <begin position="211"/>
        <end position="243"/>
    </location>
</feature>
<dbReference type="AlphaFoldDB" id="A0A5C6NQJ4"/>
<dbReference type="Gene3D" id="1.10.10.500">
    <property type="entry name" value="Homeo-prospero domain"/>
    <property type="match status" value="1"/>
</dbReference>
<dbReference type="GO" id="GO:0000981">
    <property type="term" value="F:DNA-binding transcription factor activity, RNA polymerase II-specific"/>
    <property type="evidence" value="ECO:0007669"/>
    <property type="project" value="TreeGrafter"/>
</dbReference>
<keyword evidence="10" id="KW-1185">Reference proteome</keyword>
<keyword evidence="4 9" id="KW-0371">Homeobox</keyword>
<dbReference type="GO" id="GO:0000978">
    <property type="term" value="F:RNA polymerase II cis-regulatory region sequence-specific DNA binding"/>
    <property type="evidence" value="ECO:0007669"/>
    <property type="project" value="TreeGrafter"/>
</dbReference>
<dbReference type="InterPro" id="IPR039350">
    <property type="entry name" value="Prospero_homeodomain"/>
</dbReference>
<dbReference type="FunFam" id="1.10.10.500:FF:000001">
    <property type="entry name" value="Prospero homeobox protein 1"/>
    <property type="match status" value="1"/>
</dbReference>
<dbReference type="Pfam" id="PF05044">
    <property type="entry name" value="HPD"/>
    <property type="match status" value="1"/>
</dbReference>
<sequence>MYSSSSYFHDGCTSDYLSSFQTDCLTSNLNFLDASVSLYEGSEKQKCLPERDYCSPTDVISSSVCSSRPEFCPSRDAGPLLTKPDPSSGCGSSVGDWFLNSRREAKRARVENIIKGMSSTTGLSESMLGNKEVQALPEGCRSDRDSSVTSQRDACTDLHGEFDHSACVTHDGWKRLLSATRAKSDRIELMTDVLKCELSRAIGRSIDSIFKSAPPLQTPPPDQGSLQAPVCSRGRQSRHAEDVQTEALSLVVPRAAQETTSDLSLQCGTRDAGPPLSESSLKKKAHQSAQGRPKVSSRSLRSLLVDPPPRPLIKMESDATANNYLYRLNEGLTTNHLKKAKLMFFYTRYPSSQVLKACFHDVQLTRCVTSQLIKWFSNFREFYYIQMEKSARQAVAQGVTDVRSLAVERESGLFRALNTHYNKANDFQVPQRFLEVAAITLREFYSAISTGEDRDPSWKKAIYKVICKLDGDVPAEFKHQHSG</sequence>
<evidence type="ECO:0000256" key="6">
    <source>
        <dbReference type="ARBA" id="ARBA00023242"/>
    </source>
</evidence>
<dbReference type="PANTHER" id="PTHR12198:SF9">
    <property type="entry name" value="PROSPERO HOMEOBOX PROTEIN 2"/>
    <property type="match status" value="1"/>
</dbReference>
<comment type="subcellular location">
    <subcellularLocation>
        <location evidence="1">Nucleus</location>
    </subcellularLocation>
</comment>
<evidence type="ECO:0000256" key="1">
    <source>
        <dbReference type="ARBA" id="ARBA00004123"/>
    </source>
</evidence>
<dbReference type="GO" id="GO:0035295">
    <property type="term" value="P:tube development"/>
    <property type="evidence" value="ECO:0007669"/>
    <property type="project" value="UniProtKB-ARBA"/>
</dbReference>
<evidence type="ECO:0000256" key="5">
    <source>
        <dbReference type="ARBA" id="ARBA00023163"/>
    </source>
</evidence>
<proteinExistence type="predicted"/>
<evidence type="ECO:0000256" key="7">
    <source>
        <dbReference type="SAM" id="MobiDB-lite"/>
    </source>
</evidence>
<keyword evidence="5" id="KW-0804">Transcription</keyword>
<feature type="compositionally biased region" description="Low complexity" evidence="7">
    <location>
        <begin position="292"/>
        <end position="305"/>
    </location>
</feature>
<dbReference type="GO" id="GO:0048646">
    <property type="term" value="P:anatomical structure formation involved in morphogenesis"/>
    <property type="evidence" value="ECO:0007669"/>
    <property type="project" value="UniProtKB-ARBA"/>
</dbReference>
<evidence type="ECO:0000256" key="2">
    <source>
        <dbReference type="ARBA" id="ARBA00023015"/>
    </source>
</evidence>
<dbReference type="GO" id="GO:0005737">
    <property type="term" value="C:cytoplasm"/>
    <property type="evidence" value="ECO:0007669"/>
    <property type="project" value="UniProtKB-ARBA"/>
</dbReference>
<dbReference type="GO" id="GO:0001945">
    <property type="term" value="P:lymph vessel development"/>
    <property type="evidence" value="ECO:0007669"/>
    <property type="project" value="UniProtKB-ARBA"/>
</dbReference>
<dbReference type="PROSITE" id="PS51818">
    <property type="entry name" value="HOMEO_PROSPERO"/>
    <property type="match status" value="1"/>
</dbReference>
<dbReference type="Proteomes" id="UP000324091">
    <property type="component" value="Chromosome 19"/>
</dbReference>
<dbReference type="InterPro" id="IPR009057">
    <property type="entry name" value="Homeodomain-like_sf"/>
</dbReference>
<protein>
    <submittedName>
        <fullName evidence="9">Prospero homeobox protein 1 Homeobox prospero-like protein PROX1</fullName>
    </submittedName>
</protein>
<dbReference type="GO" id="GO:0070365">
    <property type="term" value="P:hepatocyte differentiation"/>
    <property type="evidence" value="ECO:0007669"/>
    <property type="project" value="UniProtKB-ARBA"/>
</dbReference>
<dbReference type="GO" id="GO:0031016">
    <property type="term" value="P:pancreas development"/>
    <property type="evidence" value="ECO:0007669"/>
    <property type="project" value="UniProtKB-ARBA"/>
</dbReference>
<reference evidence="9 10" key="1">
    <citation type="submission" date="2019-04" db="EMBL/GenBank/DDBJ databases">
        <title>Chromosome genome assembly for Takifugu flavidus.</title>
        <authorList>
            <person name="Xiao S."/>
        </authorList>
    </citation>
    <scope>NUCLEOTIDE SEQUENCE [LARGE SCALE GENOMIC DNA]</scope>
    <source>
        <strain evidence="9">HTHZ2018</strain>
        <tissue evidence="9">Muscle</tissue>
    </source>
</reference>
<evidence type="ECO:0000259" key="8">
    <source>
        <dbReference type="PROSITE" id="PS51818"/>
    </source>
</evidence>
<evidence type="ECO:0000256" key="3">
    <source>
        <dbReference type="ARBA" id="ARBA00023125"/>
    </source>
</evidence>
<dbReference type="InterPro" id="IPR037131">
    <property type="entry name" value="Homeo_prospero_dom_sf"/>
</dbReference>
<evidence type="ECO:0000313" key="10">
    <source>
        <dbReference type="Proteomes" id="UP000324091"/>
    </source>
</evidence>
<keyword evidence="6" id="KW-0539">Nucleus</keyword>
<organism evidence="9 10">
    <name type="scientific">Takifugu flavidus</name>
    <name type="common">sansaifugu</name>
    <dbReference type="NCBI Taxonomy" id="433684"/>
    <lineage>
        <taxon>Eukaryota</taxon>
        <taxon>Metazoa</taxon>
        <taxon>Chordata</taxon>
        <taxon>Craniata</taxon>
        <taxon>Vertebrata</taxon>
        <taxon>Euteleostomi</taxon>
        <taxon>Actinopterygii</taxon>
        <taxon>Neopterygii</taxon>
        <taxon>Teleostei</taxon>
        <taxon>Neoteleostei</taxon>
        <taxon>Acanthomorphata</taxon>
        <taxon>Eupercaria</taxon>
        <taxon>Tetraodontiformes</taxon>
        <taxon>Tetradontoidea</taxon>
        <taxon>Tetraodontidae</taxon>
        <taxon>Takifugu</taxon>
    </lineage>
</organism>
<dbReference type="SUPFAM" id="SSF46689">
    <property type="entry name" value="Homeodomain-like"/>
    <property type="match status" value="1"/>
</dbReference>
<dbReference type="GO" id="GO:0048598">
    <property type="term" value="P:embryonic morphogenesis"/>
    <property type="evidence" value="ECO:0007669"/>
    <property type="project" value="UniProtKB-ARBA"/>
</dbReference>
<evidence type="ECO:0000256" key="4">
    <source>
        <dbReference type="ARBA" id="ARBA00023155"/>
    </source>
</evidence>
<feature type="region of interest" description="Disordered" evidence="7">
    <location>
        <begin position="261"/>
        <end position="308"/>
    </location>
</feature>
<dbReference type="GO" id="GO:0070309">
    <property type="term" value="P:lens fiber cell morphogenesis"/>
    <property type="evidence" value="ECO:0007669"/>
    <property type="project" value="UniProtKB-ARBA"/>
</dbReference>
<dbReference type="GO" id="GO:0005634">
    <property type="term" value="C:nucleus"/>
    <property type="evidence" value="ECO:0007669"/>
    <property type="project" value="UniProtKB-SubCell"/>
</dbReference>
<dbReference type="PANTHER" id="PTHR12198">
    <property type="entry name" value="HOMEOBOX PROTEIN PROSPERO/PROX-1/CEH-26"/>
    <property type="match status" value="1"/>
</dbReference>
<name>A0A5C6NQJ4_9TELE</name>
<feature type="domain" description="Prospero" evidence="8">
    <location>
        <begin position="329"/>
        <end position="483"/>
    </location>
</feature>
<dbReference type="GO" id="GO:0060042">
    <property type="term" value="P:retina morphogenesis in camera-type eye"/>
    <property type="evidence" value="ECO:0007669"/>
    <property type="project" value="UniProtKB-ARBA"/>
</dbReference>
<dbReference type="EMBL" id="RHFK02000011">
    <property type="protein sequence ID" value="TWW68909.1"/>
    <property type="molecule type" value="Genomic_DNA"/>
</dbReference>
<keyword evidence="2" id="KW-0805">Transcription regulation</keyword>
<dbReference type="InterPro" id="IPR023082">
    <property type="entry name" value="Homeo_prospero_dom"/>
</dbReference>
<dbReference type="GO" id="GO:0007417">
    <property type="term" value="P:central nervous system development"/>
    <property type="evidence" value="ECO:0007669"/>
    <property type="project" value="UniProtKB-ARBA"/>
</dbReference>
<accession>A0A5C6NQJ4</accession>
<evidence type="ECO:0000313" key="9">
    <source>
        <dbReference type="EMBL" id="TWW68909.1"/>
    </source>
</evidence>
<keyword evidence="3 9" id="KW-0238">DNA-binding</keyword>